<evidence type="ECO:0000259" key="1">
    <source>
        <dbReference type="Pfam" id="PF07833"/>
    </source>
</evidence>
<proteinExistence type="predicted"/>
<keyword evidence="3" id="KW-1185">Reference proteome</keyword>
<dbReference type="AlphaFoldDB" id="A0A7G5BZM9"/>
<organism evidence="2 3">
    <name type="scientific">Cohnella cholangitidis</name>
    <dbReference type="NCBI Taxonomy" id="2598458"/>
    <lineage>
        <taxon>Bacteria</taxon>
        <taxon>Bacillati</taxon>
        <taxon>Bacillota</taxon>
        <taxon>Bacilli</taxon>
        <taxon>Bacillales</taxon>
        <taxon>Paenibacillaceae</taxon>
        <taxon>Cohnella</taxon>
    </lineage>
</organism>
<accession>A0A7G5BZM9</accession>
<dbReference type="Pfam" id="PF07833">
    <property type="entry name" value="Cu_amine_oxidN1"/>
    <property type="match status" value="1"/>
</dbReference>
<sequence>MIALLLQKGNTGGIGMSKVRNKVLFLFITLCLCLTGAAGAVYGEEATGESAIASVLEDGTPLLKDGSIWLTSKGVPLQKNLNLVSVTGDSNAGYGINKEGKLVQWSGGQEPSAVSGVANVKQVSGESWLLSDGTLWTMDNGAKKELASFKGTRLFDEYDGAIAALSDSGELKRYESTYRDPALVANISDASSIRKLKVRDNQVALLYEDGRVILYDFYHFDNDMKSIPETLATDGVDIGFGKDSKLLVVKKDGTAWNNGTGLNINKFNLTQIAGVERIDQIIAAKSAADFYARQLNGAWVSYREGKSVPLVAPRVERLSFVVSSLSPTVGGQIKGDVELAYNTGATAKVPWSSVKVSIDNPYLIQSQGNGSFKSLGVGEATITVEASGIIQSVKVASSLKNPLQNAKQLKGITYLPVKSVFQALGGTVSYNASAKSYSLDRGTVSIVLTKGSAKAKINGKTVTMKGAPIDNNGELLFSSDLLSQAFGAKLQWDSAKQQMTVSIGAGKLIVLAKQQAATAPSSSGSGKMYETAATGSMAGWKILKGHRYEKSLKIYFTYKNGLLMTKTEDIRSVNLNKKVTWIDDSGKKRTNTVGEVYGIFQAFSGQYTDDWFAKKFGTLYSDWLLSSTVDAAQLVEEYLQSTGQMKKNEYPVTLTPDAQFE</sequence>
<dbReference type="EMBL" id="CP041969">
    <property type="protein sequence ID" value="QMV42413.1"/>
    <property type="molecule type" value="Genomic_DNA"/>
</dbReference>
<dbReference type="Proteomes" id="UP000515679">
    <property type="component" value="Chromosome"/>
</dbReference>
<dbReference type="InterPro" id="IPR036582">
    <property type="entry name" value="Mao_N_sf"/>
</dbReference>
<protein>
    <submittedName>
        <fullName evidence="2">Copper amine oxidase N-terminal domain-containing protein</fullName>
    </submittedName>
</protein>
<name>A0A7G5BZM9_9BACL</name>
<feature type="domain" description="Copper amine oxidase-like N-terminal" evidence="1">
    <location>
        <begin position="410"/>
        <end position="500"/>
    </location>
</feature>
<gene>
    <name evidence="2" type="ORF">FPL14_15320</name>
</gene>
<dbReference type="KEGG" id="cchl:FPL14_15320"/>
<evidence type="ECO:0000313" key="3">
    <source>
        <dbReference type="Proteomes" id="UP000515679"/>
    </source>
</evidence>
<reference evidence="2 3" key="1">
    <citation type="submission" date="2019-07" db="EMBL/GenBank/DDBJ databases">
        <authorList>
            <person name="Kim J.K."/>
            <person name="Cheong H.-M."/>
            <person name="Choi Y."/>
            <person name="Hwang K.J."/>
            <person name="Lee S."/>
            <person name="Choi C."/>
        </authorList>
    </citation>
    <scope>NUCLEOTIDE SEQUENCE [LARGE SCALE GENOMIC DNA]</scope>
    <source>
        <strain evidence="2 3">KS 22</strain>
    </source>
</reference>
<dbReference type="Gene3D" id="3.30.457.10">
    <property type="entry name" value="Copper amine oxidase-like, N-terminal domain"/>
    <property type="match status" value="1"/>
</dbReference>
<dbReference type="InterPro" id="IPR012854">
    <property type="entry name" value="Cu_amine_oxidase-like_N"/>
</dbReference>
<evidence type="ECO:0000313" key="2">
    <source>
        <dbReference type="EMBL" id="QMV42413.1"/>
    </source>
</evidence>
<dbReference type="SUPFAM" id="SSF55383">
    <property type="entry name" value="Copper amine oxidase, domain N"/>
    <property type="match status" value="1"/>
</dbReference>